<feature type="compositionally biased region" description="Low complexity" evidence="1">
    <location>
        <begin position="282"/>
        <end position="294"/>
    </location>
</feature>
<evidence type="ECO:0000256" key="1">
    <source>
        <dbReference type="SAM" id="MobiDB-lite"/>
    </source>
</evidence>
<feature type="compositionally biased region" description="Basic and acidic residues" evidence="1">
    <location>
        <begin position="358"/>
        <end position="373"/>
    </location>
</feature>
<feature type="compositionally biased region" description="Basic residues" evidence="1">
    <location>
        <begin position="43"/>
        <end position="54"/>
    </location>
</feature>
<feature type="compositionally biased region" description="Basic and acidic residues" evidence="1">
    <location>
        <begin position="225"/>
        <end position="238"/>
    </location>
</feature>
<dbReference type="OrthoDB" id="5430106at2759"/>
<name>A0A0M8MWI3_ESCWE</name>
<dbReference type="Proteomes" id="UP000053831">
    <property type="component" value="Unassembled WGS sequence"/>
</dbReference>
<feature type="compositionally biased region" description="Polar residues" evidence="1">
    <location>
        <begin position="187"/>
        <end position="201"/>
    </location>
</feature>
<comment type="caution">
    <text evidence="2">The sequence shown here is derived from an EMBL/GenBank/DDBJ whole genome shotgun (WGS) entry which is preliminary data.</text>
</comment>
<dbReference type="EMBL" id="LGSR01000019">
    <property type="protein sequence ID" value="KOS20068.1"/>
    <property type="molecule type" value="Genomic_DNA"/>
</dbReference>
<dbReference type="PANTHER" id="PTHR22794:SF2">
    <property type="entry name" value="THAP DOMAIN-CONTAINING PROTEIN 11"/>
    <property type="match status" value="1"/>
</dbReference>
<reference evidence="2 3" key="1">
    <citation type="submission" date="2015-07" db="EMBL/GenBank/DDBJ databases">
        <title>The genome of the fungus Escovopsis weberi, a specialized disease agent of ant agriculture.</title>
        <authorList>
            <person name="de Man T.J."/>
            <person name="Stajich J.E."/>
            <person name="Kubicek C.P."/>
            <person name="Chenthamara K."/>
            <person name="Atanasova L."/>
            <person name="Druzhinina I.S."/>
            <person name="Birnbaum S."/>
            <person name="Barribeau S.M."/>
            <person name="Teiling C."/>
            <person name="Suen G."/>
            <person name="Currie C."/>
            <person name="Gerardo N.M."/>
        </authorList>
    </citation>
    <scope>NUCLEOTIDE SEQUENCE [LARGE SCALE GENOMIC DNA]</scope>
</reference>
<feature type="compositionally biased region" description="Polar residues" evidence="1">
    <location>
        <begin position="322"/>
        <end position="331"/>
    </location>
</feature>
<feature type="compositionally biased region" description="Basic and acidic residues" evidence="1">
    <location>
        <begin position="295"/>
        <end position="311"/>
    </location>
</feature>
<keyword evidence="3" id="KW-1185">Reference proteome</keyword>
<feature type="compositionally biased region" description="Polar residues" evidence="1">
    <location>
        <begin position="110"/>
        <end position="127"/>
    </location>
</feature>
<evidence type="ECO:0000313" key="2">
    <source>
        <dbReference type="EMBL" id="KOS20068.1"/>
    </source>
</evidence>
<feature type="compositionally biased region" description="Acidic residues" evidence="1">
    <location>
        <begin position="171"/>
        <end position="184"/>
    </location>
</feature>
<evidence type="ECO:0000313" key="3">
    <source>
        <dbReference type="Proteomes" id="UP000053831"/>
    </source>
</evidence>
<proteinExistence type="predicted"/>
<feature type="compositionally biased region" description="Polar residues" evidence="1">
    <location>
        <begin position="148"/>
        <end position="165"/>
    </location>
</feature>
<dbReference type="GO" id="GO:0031931">
    <property type="term" value="C:TORC1 complex"/>
    <property type="evidence" value="ECO:0007669"/>
    <property type="project" value="TreeGrafter"/>
</dbReference>
<sequence length="594" mass="62810">MATDDGTPVTPEGQSKRPALNHRASDHSETNNANTTSAGPSSRAKHPKHRRVGMHGRVPSSNKGLHKQHANASKVNLARRQASPADHEPAVALAQRPAPHRRATSEVKLSRNSSSGNVAKLPAQTSLKRNRSHVEVGKRTKSSEKLKQSASGTGISQLSKPSKSQVHFDLGSDDQEEEEEDEWVDASGSNSPYLSRKGSINSSAPSSAKPGGSAASSRPQTPQEADPRPDPKSAHHPADIATSAESPERKLVQHKEYLTSRLLQRSTSGAQAVPPKMSADMAEAAAPAHASPASTEHETAPPAARSHEDGLTSRFVEGPGSGVTNEGSFFNSARGGAPPPLRADELPRRSHSVTHFSRPHEYQEASSAPEKDNSALVPRTTAKWPSAPAEASRTQQKLNLQRASSTIEPGQAVGGGGVVVGVVGANPLIGVGDAGYDGANSRDPRVGKLLERHGMEYLVVRRYQNPVARSLSRLGRLSSLEKTQRIPRSSGPGAAGSTVASRRSVELPARHLHHIRNVSIPEEPVAAAQLRRTASTRTNGGGGGGISSFEADESARISERLSGSSLVGGEEDDGIAALLRNMWDRPMDLCAITD</sequence>
<feature type="compositionally biased region" description="Polar residues" evidence="1">
    <location>
        <begin position="261"/>
        <end position="270"/>
    </location>
</feature>
<dbReference type="PANTHER" id="PTHR22794">
    <property type="entry name" value="THAP DOMAIN PROTEIN 11"/>
    <property type="match status" value="1"/>
</dbReference>
<protein>
    <submittedName>
        <fullName evidence="2">Uncharacterized protein</fullName>
    </submittedName>
</protein>
<dbReference type="GO" id="GO:0000329">
    <property type="term" value="C:fungal-type vacuole membrane"/>
    <property type="evidence" value="ECO:0007669"/>
    <property type="project" value="TreeGrafter"/>
</dbReference>
<organism evidence="2 3">
    <name type="scientific">Escovopsis weberi</name>
    <dbReference type="NCBI Taxonomy" id="150374"/>
    <lineage>
        <taxon>Eukaryota</taxon>
        <taxon>Fungi</taxon>
        <taxon>Dikarya</taxon>
        <taxon>Ascomycota</taxon>
        <taxon>Pezizomycotina</taxon>
        <taxon>Sordariomycetes</taxon>
        <taxon>Hypocreomycetidae</taxon>
        <taxon>Hypocreales</taxon>
        <taxon>Hypocreaceae</taxon>
        <taxon>Escovopsis</taxon>
    </lineage>
</organism>
<gene>
    <name evidence="2" type="ORF">ESCO_005570</name>
</gene>
<feature type="compositionally biased region" description="Basic and acidic residues" evidence="1">
    <location>
        <begin position="246"/>
        <end position="258"/>
    </location>
</feature>
<feature type="compositionally biased region" description="Basic and acidic residues" evidence="1">
    <location>
        <begin position="132"/>
        <end position="147"/>
    </location>
</feature>
<feature type="compositionally biased region" description="Polar residues" evidence="1">
    <location>
        <begin position="30"/>
        <end position="40"/>
    </location>
</feature>
<feature type="region of interest" description="Disordered" evidence="1">
    <location>
        <begin position="482"/>
        <end position="502"/>
    </location>
</feature>
<dbReference type="AlphaFoldDB" id="A0A0M8MWI3"/>
<accession>A0A0M8MWI3</accession>
<feature type="region of interest" description="Disordered" evidence="1">
    <location>
        <begin position="1"/>
        <end position="396"/>
    </location>
</feature>
<feature type="compositionally biased region" description="Low complexity" evidence="1">
    <location>
        <begin position="202"/>
        <end position="217"/>
    </location>
</feature>